<dbReference type="PANTHER" id="PTHR33638:SF1">
    <property type="entry name" value="SELENOPROTEIN H"/>
    <property type="match status" value="1"/>
</dbReference>
<dbReference type="Proteomes" id="UP000267251">
    <property type="component" value="Unassembled WGS sequence"/>
</dbReference>
<evidence type="ECO:0000256" key="1">
    <source>
        <dbReference type="SAM" id="Phobius"/>
    </source>
</evidence>
<dbReference type="AlphaFoldDB" id="A0A4P9XZE6"/>
<dbReference type="InterPro" id="IPR052674">
    <property type="entry name" value="SelWTH-like"/>
</dbReference>
<organism evidence="2 3">
    <name type="scientific">Piptocephalis cylindrospora</name>
    <dbReference type="NCBI Taxonomy" id="1907219"/>
    <lineage>
        <taxon>Eukaryota</taxon>
        <taxon>Fungi</taxon>
        <taxon>Fungi incertae sedis</taxon>
        <taxon>Zoopagomycota</taxon>
        <taxon>Zoopagomycotina</taxon>
        <taxon>Zoopagomycetes</taxon>
        <taxon>Zoopagales</taxon>
        <taxon>Piptocephalidaceae</taxon>
        <taxon>Piptocephalis</taxon>
    </lineage>
</organism>
<keyword evidence="1" id="KW-0472">Membrane</keyword>
<evidence type="ECO:0000313" key="3">
    <source>
        <dbReference type="Proteomes" id="UP000267251"/>
    </source>
</evidence>
<sequence length="170" mass="18002">MEEEDDLGGKATCFAYGQTILALEMGSFISVSSSVRLVSGDVALASVVVALASIVVALALVLTVLALAEGAWTGVATALARRRDEDQHCKSCTTYGRRAAEAKEALLTGYPNASFLINPTKPRSKAFDISFTKETSLVPVWSGRTLGPPRRLKFPSATVLLTKANQAIAQ</sequence>
<dbReference type="EMBL" id="KZ988612">
    <property type="protein sequence ID" value="RKP11858.1"/>
    <property type="molecule type" value="Genomic_DNA"/>
</dbReference>
<keyword evidence="1" id="KW-1133">Transmembrane helix</keyword>
<keyword evidence="1" id="KW-0812">Transmembrane</keyword>
<proteinExistence type="predicted"/>
<dbReference type="PANTHER" id="PTHR33638">
    <property type="entry name" value="SELENOPROTEIN H"/>
    <property type="match status" value="1"/>
</dbReference>
<dbReference type="OrthoDB" id="5598978at2759"/>
<dbReference type="GO" id="GO:0005794">
    <property type="term" value="C:Golgi apparatus"/>
    <property type="evidence" value="ECO:0007669"/>
    <property type="project" value="TreeGrafter"/>
</dbReference>
<feature type="transmembrane region" description="Helical" evidence="1">
    <location>
        <begin position="42"/>
        <end position="68"/>
    </location>
</feature>
<accession>A0A4P9XZE6</accession>
<reference evidence="3" key="1">
    <citation type="journal article" date="2018" name="Nat. Microbiol.">
        <title>Leveraging single-cell genomics to expand the fungal tree of life.</title>
        <authorList>
            <person name="Ahrendt S.R."/>
            <person name="Quandt C.A."/>
            <person name="Ciobanu D."/>
            <person name="Clum A."/>
            <person name="Salamov A."/>
            <person name="Andreopoulos B."/>
            <person name="Cheng J.F."/>
            <person name="Woyke T."/>
            <person name="Pelin A."/>
            <person name="Henrissat B."/>
            <person name="Reynolds N.K."/>
            <person name="Benny G.L."/>
            <person name="Smith M.E."/>
            <person name="James T.Y."/>
            <person name="Grigoriev I.V."/>
        </authorList>
    </citation>
    <scope>NUCLEOTIDE SEQUENCE [LARGE SCALE GENOMIC DNA]</scope>
</reference>
<keyword evidence="3" id="KW-1185">Reference proteome</keyword>
<gene>
    <name evidence="2" type="ORF">BJ684DRAFT_21568</name>
</gene>
<protein>
    <submittedName>
        <fullName evidence="2">Uncharacterized protein</fullName>
    </submittedName>
</protein>
<name>A0A4P9XZE6_9FUNG</name>
<evidence type="ECO:0000313" key="2">
    <source>
        <dbReference type="EMBL" id="RKP11858.1"/>
    </source>
</evidence>